<keyword evidence="2" id="KW-0677">Repeat</keyword>
<reference evidence="5 6" key="1">
    <citation type="submission" date="2020-08" db="EMBL/GenBank/DDBJ databases">
        <title>Genomic Encyclopedia of Type Strains, Phase IV (KMG-IV): sequencing the most valuable type-strain genomes for metagenomic binning, comparative biology and taxonomic classification.</title>
        <authorList>
            <person name="Goeker M."/>
        </authorList>
    </citation>
    <scope>NUCLEOTIDE SEQUENCE [LARGE SCALE GENOMIC DNA]</scope>
    <source>
        <strain evidence="5 6">DSM 23562</strain>
    </source>
</reference>
<dbReference type="RefSeq" id="WP_184192059.1">
    <property type="nucleotide sequence ID" value="NZ_JACHGW010000001.1"/>
</dbReference>
<dbReference type="Pfam" id="PF07635">
    <property type="entry name" value="PSCyt1"/>
    <property type="match status" value="1"/>
</dbReference>
<evidence type="ECO:0000256" key="2">
    <source>
        <dbReference type="ARBA" id="ARBA00022737"/>
    </source>
</evidence>
<dbReference type="SMART" id="SM00320">
    <property type="entry name" value="WD40"/>
    <property type="match status" value="6"/>
</dbReference>
<protein>
    <submittedName>
        <fullName evidence="5">WD40 repeat protein</fullName>
    </submittedName>
</protein>
<accession>A0A7W9SKU6</accession>
<dbReference type="InterPro" id="IPR011429">
    <property type="entry name" value="Cyt_c_Planctomycete-type"/>
</dbReference>
<dbReference type="PANTHER" id="PTHR44019:SF8">
    <property type="entry name" value="POC1 CENTRIOLAR PROTEIN HOMOLOG"/>
    <property type="match status" value="1"/>
</dbReference>
<comment type="caution">
    <text evidence="5">The sequence shown here is derived from an EMBL/GenBank/DDBJ whole genome shotgun (WGS) entry which is preliminary data.</text>
</comment>
<dbReference type="EMBL" id="JACHGW010000001">
    <property type="protein sequence ID" value="MBB6048456.1"/>
    <property type="molecule type" value="Genomic_DNA"/>
</dbReference>
<dbReference type="Proteomes" id="UP000520814">
    <property type="component" value="Unassembled WGS sequence"/>
</dbReference>
<dbReference type="PROSITE" id="PS50294">
    <property type="entry name" value="WD_REPEATS_REGION"/>
    <property type="match status" value="1"/>
</dbReference>
<dbReference type="InterPro" id="IPR011047">
    <property type="entry name" value="Quinoprotein_ADH-like_sf"/>
</dbReference>
<sequence>MSFSKEIAPIIQRRCAGCHGERTNLGDWRAHTFAALMKPGASGAAMVVPGKPEASELYKRITHKDPELRMPKSDDALDARQLTLVKRWIAEGAKFDGSSKTALLKTLLGPRVHPAAPASYRATVPVLALAFVPGAKQVAVGGYNEVTLWDTQTGKLVRRLGGLPQRIQSLQVSKDGKTLLVGGGIPGEYGEVALVELATGKRRVLDTFGDLVLTARFNTDETKIAAGGAEASVRCYDLKNGERLWSMSVHADWVTSVAFSGDGKYVASASRDHTVKVYEADGTLYTTYGGHNRQYGQYKGQAPVYGVCFSGGTALSVGGGKWVQEWEPEKAKAESGDAGDMEDRFFKQGHARFLAHGCEKEIYQLCLKDGQVFTLASDGIIKQLELTSQKEIRSFGQSGDFAFSLDADVAAQRLVVGSFEGKVRVYDLATGQQTLAFAAQPR</sequence>
<keyword evidence="6" id="KW-1185">Reference proteome</keyword>
<dbReference type="InterPro" id="IPR050505">
    <property type="entry name" value="WDR55/POC1"/>
</dbReference>
<gene>
    <name evidence="5" type="ORF">HNQ39_000218</name>
</gene>
<dbReference type="AlphaFoldDB" id="A0A7W9SKU6"/>
<evidence type="ECO:0000256" key="1">
    <source>
        <dbReference type="ARBA" id="ARBA00022574"/>
    </source>
</evidence>
<dbReference type="InterPro" id="IPR001680">
    <property type="entry name" value="WD40_rpt"/>
</dbReference>
<dbReference type="Gene3D" id="2.130.10.10">
    <property type="entry name" value="YVTN repeat-like/Quinoprotein amine dehydrogenase"/>
    <property type="match status" value="3"/>
</dbReference>
<feature type="repeat" description="WD" evidence="3">
    <location>
        <begin position="247"/>
        <end position="279"/>
    </location>
</feature>
<evidence type="ECO:0000259" key="4">
    <source>
        <dbReference type="Pfam" id="PF07635"/>
    </source>
</evidence>
<evidence type="ECO:0000313" key="5">
    <source>
        <dbReference type="EMBL" id="MBB6048456.1"/>
    </source>
</evidence>
<organism evidence="5 6">
    <name type="scientific">Armatimonas rosea</name>
    <dbReference type="NCBI Taxonomy" id="685828"/>
    <lineage>
        <taxon>Bacteria</taxon>
        <taxon>Bacillati</taxon>
        <taxon>Armatimonadota</taxon>
        <taxon>Armatimonadia</taxon>
        <taxon>Armatimonadales</taxon>
        <taxon>Armatimonadaceae</taxon>
        <taxon>Armatimonas</taxon>
    </lineage>
</organism>
<dbReference type="PROSITE" id="PS50082">
    <property type="entry name" value="WD_REPEATS_2"/>
    <property type="match status" value="1"/>
</dbReference>
<name>A0A7W9SKU6_ARMRO</name>
<dbReference type="Pfam" id="PF00400">
    <property type="entry name" value="WD40"/>
    <property type="match status" value="1"/>
</dbReference>
<evidence type="ECO:0000313" key="6">
    <source>
        <dbReference type="Proteomes" id="UP000520814"/>
    </source>
</evidence>
<evidence type="ECO:0000256" key="3">
    <source>
        <dbReference type="PROSITE-ProRule" id="PRU00221"/>
    </source>
</evidence>
<keyword evidence="1 3" id="KW-0853">WD repeat</keyword>
<dbReference type="SUPFAM" id="SSF50998">
    <property type="entry name" value="Quinoprotein alcohol dehydrogenase-like"/>
    <property type="match status" value="1"/>
</dbReference>
<dbReference type="InterPro" id="IPR015943">
    <property type="entry name" value="WD40/YVTN_repeat-like_dom_sf"/>
</dbReference>
<proteinExistence type="predicted"/>
<feature type="domain" description="Cytochrome C Planctomycete-type" evidence="4">
    <location>
        <begin position="15"/>
        <end position="74"/>
    </location>
</feature>
<dbReference type="PANTHER" id="PTHR44019">
    <property type="entry name" value="WD REPEAT-CONTAINING PROTEIN 55"/>
    <property type="match status" value="1"/>
</dbReference>